<dbReference type="RefSeq" id="WP_346128901.1">
    <property type="nucleotide sequence ID" value="NZ_BAAAXC010000015.1"/>
</dbReference>
<evidence type="ECO:0000313" key="2">
    <source>
        <dbReference type="Proteomes" id="UP001589646"/>
    </source>
</evidence>
<accession>A0ABV5Q0V5</accession>
<dbReference type="Proteomes" id="UP001589646">
    <property type="component" value="Unassembled WGS sequence"/>
</dbReference>
<reference evidence="1 2" key="1">
    <citation type="submission" date="2024-09" db="EMBL/GenBank/DDBJ databases">
        <authorList>
            <person name="Sun Q."/>
            <person name="Mori K."/>
        </authorList>
    </citation>
    <scope>NUCLEOTIDE SEQUENCE [LARGE SCALE GENOMIC DNA]</scope>
    <source>
        <strain evidence="1 2">JCM 3323</strain>
    </source>
</reference>
<name>A0ABV5Q0V5_9ACTN</name>
<proteinExistence type="predicted"/>
<gene>
    <name evidence="1" type="ORF">ACFFRN_20875</name>
</gene>
<organism evidence="1 2">
    <name type="scientific">Nonomuraea roseola</name>
    <dbReference type="NCBI Taxonomy" id="46179"/>
    <lineage>
        <taxon>Bacteria</taxon>
        <taxon>Bacillati</taxon>
        <taxon>Actinomycetota</taxon>
        <taxon>Actinomycetes</taxon>
        <taxon>Streptosporangiales</taxon>
        <taxon>Streptosporangiaceae</taxon>
        <taxon>Nonomuraea</taxon>
    </lineage>
</organism>
<keyword evidence="2" id="KW-1185">Reference proteome</keyword>
<evidence type="ECO:0000313" key="1">
    <source>
        <dbReference type="EMBL" id="MFB9529072.1"/>
    </source>
</evidence>
<comment type="caution">
    <text evidence="1">The sequence shown here is derived from an EMBL/GenBank/DDBJ whole genome shotgun (WGS) entry which is preliminary data.</text>
</comment>
<sequence>MSDVISLNIEGMGWEAVTPGTLTILNANMIAFVDADGDQVNVDQERVIASAVRPIVVEAA</sequence>
<dbReference type="EMBL" id="JBHMCE010000006">
    <property type="protein sequence ID" value="MFB9529072.1"/>
    <property type="molecule type" value="Genomic_DNA"/>
</dbReference>
<protein>
    <submittedName>
        <fullName evidence="1">Uncharacterized protein</fullName>
    </submittedName>
</protein>